<sequence length="296" mass="33489">MKKYLKYRWQYGMILIGIACLFFFSYMPMLGIQIAFKNFKIGQTIWSAKWVGLDNFKFLRDPEFWRVMKNTITLTVSKFVFSFPAPIILALLINEIRNVRFKKIVQSITYIPHFISWVVVAYMLDSFLSPYTGIVNELIVKLGGNAVFFMGDTRWFVPLVVLASVWKEVGWGTIVYLAAITSIDQEMYEAAKLDGAGRWNQMRYITLPSIVPTISMLFILAIPGILNAGVDAVYPLMNNANLEVSTVLDVYVLTNGLQRGKYSFATAVGLMSSIFSLLLLLGANKASEKMTGEGLW</sequence>
<evidence type="ECO:0000313" key="9">
    <source>
        <dbReference type="EMBL" id="ODM13749.1"/>
    </source>
</evidence>
<dbReference type="CDD" id="cd06261">
    <property type="entry name" value="TM_PBP2"/>
    <property type="match status" value="1"/>
</dbReference>
<proteinExistence type="inferred from homology"/>
<dbReference type="PANTHER" id="PTHR43227">
    <property type="entry name" value="BLL4140 PROTEIN"/>
    <property type="match status" value="1"/>
</dbReference>
<evidence type="ECO:0000256" key="6">
    <source>
        <dbReference type="ARBA" id="ARBA00023136"/>
    </source>
</evidence>
<dbReference type="PANTHER" id="PTHR43227:SF11">
    <property type="entry name" value="BLL4140 PROTEIN"/>
    <property type="match status" value="1"/>
</dbReference>
<feature type="transmembrane region" description="Helical" evidence="7">
    <location>
        <begin position="155"/>
        <end position="183"/>
    </location>
</feature>
<comment type="similarity">
    <text evidence="7">Belongs to the binding-protein-dependent transport system permease family.</text>
</comment>
<dbReference type="SUPFAM" id="SSF161098">
    <property type="entry name" value="MetI-like"/>
    <property type="match status" value="1"/>
</dbReference>
<evidence type="ECO:0000256" key="4">
    <source>
        <dbReference type="ARBA" id="ARBA00022692"/>
    </source>
</evidence>
<protein>
    <submittedName>
        <fullName evidence="9">Putative multiple-sugar transport system permease YteP</fullName>
    </submittedName>
</protein>
<dbReference type="PROSITE" id="PS51257">
    <property type="entry name" value="PROKAR_LIPOPROTEIN"/>
    <property type="match status" value="1"/>
</dbReference>
<feature type="transmembrane region" description="Helical" evidence="7">
    <location>
        <begin position="114"/>
        <end position="135"/>
    </location>
</feature>
<evidence type="ECO:0000256" key="5">
    <source>
        <dbReference type="ARBA" id="ARBA00022989"/>
    </source>
</evidence>
<dbReference type="Proteomes" id="UP000095003">
    <property type="component" value="Unassembled WGS sequence"/>
</dbReference>
<organism evidence="9 10">
    <name type="scientific">Eisenbergiella tayi</name>
    <dbReference type="NCBI Taxonomy" id="1432052"/>
    <lineage>
        <taxon>Bacteria</taxon>
        <taxon>Bacillati</taxon>
        <taxon>Bacillota</taxon>
        <taxon>Clostridia</taxon>
        <taxon>Lachnospirales</taxon>
        <taxon>Lachnospiraceae</taxon>
        <taxon>Eisenbergiella</taxon>
    </lineage>
</organism>
<dbReference type="Pfam" id="PF00528">
    <property type="entry name" value="BPD_transp_1"/>
    <property type="match status" value="1"/>
</dbReference>
<dbReference type="AlphaFoldDB" id="A0A1E3AYL0"/>
<gene>
    <name evidence="9" type="primary">yteP_26</name>
    <name evidence="9" type="ORF">BEH84_01468</name>
</gene>
<dbReference type="EMBL" id="MCGI01000001">
    <property type="protein sequence ID" value="ODM13749.1"/>
    <property type="molecule type" value="Genomic_DNA"/>
</dbReference>
<reference evidence="9 10" key="1">
    <citation type="submission" date="2016-07" db="EMBL/GenBank/DDBJ databases">
        <title>Characterization of isolates of Eisenbergiella tayi derived from blood cultures, using whole genome sequencing.</title>
        <authorList>
            <person name="Burdz T."/>
            <person name="Wiebe D."/>
            <person name="Huynh C."/>
            <person name="Bernard K."/>
        </authorList>
    </citation>
    <scope>NUCLEOTIDE SEQUENCE [LARGE SCALE GENOMIC DNA]</scope>
    <source>
        <strain evidence="9 10">NML 120489</strain>
    </source>
</reference>
<keyword evidence="3" id="KW-1003">Cell membrane</keyword>
<name>A0A1E3AYL0_9FIRM</name>
<keyword evidence="9" id="KW-0762">Sugar transport</keyword>
<dbReference type="RefSeq" id="WP_069156239.1">
    <property type="nucleotide sequence ID" value="NZ_DAWDRA010000415.1"/>
</dbReference>
<dbReference type="PATRIC" id="fig|1432052.3.peg.1607"/>
<evidence type="ECO:0000256" key="1">
    <source>
        <dbReference type="ARBA" id="ARBA00004651"/>
    </source>
</evidence>
<dbReference type="Gene3D" id="1.10.3720.10">
    <property type="entry name" value="MetI-like"/>
    <property type="match status" value="1"/>
</dbReference>
<feature type="transmembrane region" description="Helical" evidence="7">
    <location>
        <begin position="72"/>
        <end position="93"/>
    </location>
</feature>
<comment type="caution">
    <text evidence="9">The sequence shown here is derived from an EMBL/GenBank/DDBJ whole genome shotgun (WGS) entry which is preliminary data.</text>
</comment>
<keyword evidence="2 7" id="KW-0813">Transport</keyword>
<evidence type="ECO:0000259" key="8">
    <source>
        <dbReference type="PROSITE" id="PS50928"/>
    </source>
</evidence>
<accession>A0A1E3AYL0</accession>
<feature type="transmembrane region" description="Helical" evidence="7">
    <location>
        <begin position="262"/>
        <end position="281"/>
    </location>
</feature>
<dbReference type="GO" id="GO:0055085">
    <property type="term" value="P:transmembrane transport"/>
    <property type="evidence" value="ECO:0007669"/>
    <property type="project" value="InterPro"/>
</dbReference>
<evidence type="ECO:0000256" key="7">
    <source>
        <dbReference type="RuleBase" id="RU363032"/>
    </source>
</evidence>
<dbReference type="PROSITE" id="PS50928">
    <property type="entry name" value="ABC_TM1"/>
    <property type="match status" value="1"/>
</dbReference>
<keyword evidence="5 7" id="KW-1133">Transmembrane helix</keyword>
<feature type="transmembrane region" description="Helical" evidence="7">
    <location>
        <begin position="12"/>
        <end position="36"/>
    </location>
</feature>
<dbReference type="InterPro" id="IPR035906">
    <property type="entry name" value="MetI-like_sf"/>
</dbReference>
<dbReference type="InterPro" id="IPR050809">
    <property type="entry name" value="UgpAE/MalFG_permease"/>
</dbReference>
<comment type="subcellular location">
    <subcellularLocation>
        <location evidence="1 7">Cell membrane</location>
        <topology evidence="1 7">Multi-pass membrane protein</topology>
    </subcellularLocation>
</comment>
<keyword evidence="4 7" id="KW-0812">Transmembrane</keyword>
<feature type="transmembrane region" description="Helical" evidence="7">
    <location>
        <begin position="204"/>
        <end position="226"/>
    </location>
</feature>
<dbReference type="InterPro" id="IPR000515">
    <property type="entry name" value="MetI-like"/>
</dbReference>
<evidence type="ECO:0000256" key="2">
    <source>
        <dbReference type="ARBA" id="ARBA00022448"/>
    </source>
</evidence>
<keyword evidence="6 7" id="KW-0472">Membrane</keyword>
<evidence type="ECO:0000256" key="3">
    <source>
        <dbReference type="ARBA" id="ARBA00022475"/>
    </source>
</evidence>
<feature type="domain" description="ABC transmembrane type-1" evidence="8">
    <location>
        <begin position="68"/>
        <end position="283"/>
    </location>
</feature>
<dbReference type="GO" id="GO:0005886">
    <property type="term" value="C:plasma membrane"/>
    <property type="evidence" value="ECO:0007669"/>
    <property type="project" value="UniProtKB-SubCell"/>
</dbReference>
<evidence type="ECO:0000313" key="10">
    <source>
        <dbReference type="Proteomes" id="UP000095003"/>
    </source>
</evidence>